<evidence type="ECO:0000313" key="1">
    <source>
        <dbReference type="EMBL" id="WVZ18930.1"/>
    </source>
</evidence>
<protein>
    <recommendedName>
        <fullName evidence="3">Retrotransposon gag domain-containing protein</fullName>
    </recommendedName>
</protein>
<dbReference type="AlphaFoldDB" id="A0AAQ3NZL7"/>
<accession>A0AAQ3NZL7</accession>
<dbReference type="EMBL" id="CP144699">
    <property type="protein sequence ID" value="WVZ18930.1"/>
    <property type="molecule type" value="Genomic_DNA"/>
</dbReference>
<evidence type="ECO:0000313" key="2">
    <source>
        <dbReference type="Proteomes" id="UP001374535"/>
    </source>
</evidence>
<keyword evidence="2" id="KW-1185">Reference proteome</keyword>
<proteinExistence type="predicted"/>
<gene>
    <name evidence="1" type="ORF">V8G54_006252</name>
</gene>
<organism evidence="1 2">
    <name type="scientific">Vigna mungo</name>
    <name type="common">Black gram</name>
    <name type="synonym">Phaseolus mungo</name>
    <dbReference type="NCBI Taxonomy" id="3915"/>
    <lineage>
        <taxon>Eukaryota</taxon>
        <taxon>Viridiplantae</taxon>
        <taxon>Streptophyta</taxon>
        <taxon>Embryophyta</taxon>
        <taxon>Tracheophyta</taxon>
        <taxon>Spermatophyta</taxon>
        <taxon>Magnoliopsida</taxon>
        <taxon>eudicotyledons</taxon>
        <taxon>Gunneridae</taxon>
        <taxon>Pentapetalae</taxon>
        <taxon>rosids</taxon>
        <taxon>fabids</taxon>
        <taxon>Fabales</taxon>
        <taxon>Fabaceae</taxon>
        <taxon>Papilionoideae</taxon>
        <taxon>50 kb inversion clade</taxon>
        <taxon>NPAAA clade</taxon>
        <taxon>indigoferoid/millettioid clade</taxon>
        <taxon>Phaseoleae</taxon>
        <taxon>Vigna</taxon>
    </lineage>
</organism>
<evidence type="ECO:0008006" key="3">
    <source>
        <dbReference type="Google" id="ProtNLM"/>
    </source>
</evidence>
<sequence length="299" mass="32634">MLGGEVGLREAEMVIAAMNSESDGFLCLEDLVKTMEGVPAAKSDREDNNAVIEGQNMKNDGIVTNNDTNVEGFCVRNLGYMERESEREGISKHLNALRQWCKPMIPDSIIFVGLWRLCYNVMHPLQGSSMASNLSRLPFQIRNVKLDFPHCDGHNVLDWIFKAEQFFVYYANDEADRLSIASAITLDFGPTAYECPRASLLKLNQTGTVGEYYKAFIGLANRVSGINNEALLDCFLSGLQTEIRRNVMTLSPSSLVKASCPDGMFGACTSSVVNVTLGGSTAPSCCPVLHGLSAVQAAI</sequence>
<dbReference type="Proteomes" id="UP001374535">
    <property type="component" value="Chromosome 2"/>
</dbReference>
<name>A0AAQ3NZL7_VIGMU</name>
<reference evidence="1 2" key="1">
    <citation type="journal article" date="2023" name="Life. Sci Alliance">
        <title>Evolutionary insights into 3D genome organization and epigenetic landscape of Vigna mungo.</title>
        <authorList>
            <person name="Junaid A."/>
            <person name="Singh B."/>
            <person name="Bhatia S."/>
        </authorList>
    </citation>
    <scope>NUCLEOTIDE SEQUENCE [LARGE SCALE GENOMIC DNA]</scope>
    <source>
        <strain evidence="1">Urdbean</strain>
    </source>
</reference>